<dbReference type="InterPro" id="IPR011006">
    <property type="entry name" value="CheY-like_superfamily"/>
</dbReference>
<dbReference type="AlphaFoldDB" id="A0A1J1CC08"/>
<dbReference type="EMBL" id="CP018099">
    <property type="protein sequence ID" value="APF19940.1"/>
    <property type="molecule type" value="Genomic_DNA"/>
</dbReference>
<keyword evidence="3" id="KW-0902">Two-component regulatory system</keyword>
<dbReference type="GO" id="GO:0006355">
    <property type="term" value="P:regulation of DNA-templated transcription"/>
    <property type="evidence" value="ECO:0007669"/>
    <property type="project" value="InterPro"/>
</dbReference>
<evidence type="ECO:0000313" key="13">
    <source>
        <dbReference type="Proteomes" id="UP000183868"/>
    </source>
</evidence>
<evidence type="ECO:0000256" key="6">
    <source>
        <dbReference type="ARBA" id="ARBA00023163"/>
    </source>
</evidence>
<gene>
    <name evidence="12" type="ORF">Cabys_3192</name>
</gene>
<dbReference type="Gene3D" id="1.10.10.10">
    <property type="entry name" value="Winged helix-like DNA-binding domain superfamily/Winged helix DNA-binding domain"/>
    <property type="match status" value="1"/>
</dbReference>
<keyword evidence="2 8" id="KW-0597">Phosphoprotein</keyword>
<dbReference type="CDD" id="cd00383">
    <property type="entry name" value="trans_reg_C"/>
    <property type="match status" value="1"/>
</dbReference>
<evidence type="ECO:0000259" key="10">
    <source>
        <dbReference type="PROSITE" id="PS50110"/>
    </source>
</evidence>
<evidence type="ECO:0000256" key="5">
    <source>
        <dbReference type="ARBA" id="ARBA00023125"/>
    </source>
</evidence>
<evidence type="ECO:0000256" key="9">
    <source>
        <dbReference type="PROSITE-ProRule" id="PRU01091"/>
    </source>
</evidence>
<dbReference type="SMART" id="SM00448">
    <property type="entry name" value="REC"/>
    <property type="match status" value="1"/>
</dbReference>
<dbReference type="PANTHER" id="PTHR48111">
    <property type="entry name" value="REGULATOR OF RPOS"/>
    <property type="match status" value="1"/>
</dbReference>
<feature type="DNA-binding region" description="OmpR/PhoB-type" evidence="9">
    <location>
        <begin position="166"/>
        <end position="265"/>
    </location>
</feature>
<dbReference type="FunFam" id="1.10.10.10:FF:000018">
    <property type="entry name" value="DNA-binding response regulator ResD"/>
    <property type="match status" value="1"/>
</dbReference>
<dbReference type="SUPFAM" id="SSF52172">
    <property type="entry name" value="CheY-like"/>
    <property type="match status" value="1"/>
</dbReference>
<feature type="domain" description="OmpR/PhoB-type" evidence="11">
    <location>
        <begin position="166"/>
        <end position="265"/>
    </location>
</feature>
<evidence type="ECO:0000256" key="7">
    <source>
        <dbReference type="ARBA" id="ARBA00024735"/>
    </source>
</evidence>
<dbReference type="KEGG" id="caby:Cabys_3192"/>
<dbReference type="PROSITE" id="PS50110">
    <property type="entry name" value="RESPONSE_REGULATORY"/>
    <property type="match status" value="1"/>
</dbReference>
<evidence type="ECO:0000256" key="2">
    <source>
        <dbReference type="ARBA" id="ARBA00022553"/>
    </source>
</evidence>
<dbReference type="GO" id="GO:0005829">
    <property type="term" value="C:cytosol"/>
    <property type="evidence" value="ECO:0007669"/>
    <property type="project" value="TreeGrafter"/>
</dbReference>
<keyword evidence="4" id="KW-0805">Transcription regulation</keyword>
<dbReference type="Gene3D" id="6.10.250.690">
    <property type="match status" value="1"/>
</dbReference>
<dbReference type="InterPro" id="IPR001867">
    <property type="entry name" value="OmpR/PhoB-type_DNA-bd"/>
</dbReference>
<keyword evidence="6" id="KW-0804">Transcription</keyword>
<evidence type="ECO:0000313" key="12">
    <source>
        <dbReference type="EMBL" id="APF19940.1"/>
    </source>
</evidence>
<dbReference type="FunFam" id="3.40.50.2300:FF:000001">
    <property type="entry name" value="DNA-binding response regulator PhoB"/>
    <property type="match status" value="1"/>
</dbReference>
<dbReference type="Pfam" id="PF00486">
    <property type="entry name" value="Trans_reg_C"/>
    <property type="match status" value="1"/>
</dbReference>
<keyword evidence="5 9" id="KW-0238">DNA-binding</keyword>
<dbReference type="Gene3D" id="3.40.50.2300">
    <property type="match status" value="1"/>
</dbReference>
<organism evidence="12 13">
    <name type="scientific">Caldithrix abyssi DSM 13497</name>
    <dbReference type="NCBI Taxonomy" id="880073"/>
    <lineage>
        <taxon>Bacteria</taxon>
        <taxon>Pseudomonadati</taxon>
        <taxon>Calditrichota</taxon>
        <taxon>Calditrichia</taxon>
        <taxon>Calditrichales</taxon>
        <taxon>Calditrichaceae</taxon>
        <taxon>Caldithrix</taxon>
    </lineage>
</organism>
<dbReference type="Pfam" id="PF00072">
    <property type="entry name" value="Response_reg"/>
    <property type="match status" value="1"/>
</dbReference>
<comment type="function">
    <text evidence="7">This protein is a positive regulator for the phosphate regulon. Transcription of this operon is positively regulated by PhoB and PhoR when phosphate is limited.</text>
</comment>
<dbReference type="GO" id="GO:0032993">
    <property type="term" value="C:protein-DNA complex"/>
    <property type="evidence" value="ECO:0007669"/>
    <property type="project" value="TreeGrafter"/>
</dbReference>
<dbReference type="PROSITE" id="PS51755">
    <property type="entry name" value="OMPR_PHOB"/>
    <property type="match status" value="1"/>
</dbReference>
<dbReference type="GO" id="GO:0000156">
    <property type="term" value="F:phosphorelay response regulator activity"/>
    <property type="evidence" value="ECO:0007669"/>
    <property type="project" value="TreeGrafter"/>
</dbReference>
<proteinExistence type="predicted"/>
<evidence type="ECO:0000256" key="3">
    <source>
        <dbReference type="ARBA" id="ARBA00023012"/>
    </source>
</evidence>
<dbReference type="GO" id="GO:0000976">
    <property type="term" value="F:transcription cis-regulatory region binding"/>
    <property type="evidence" value="ECO:0007669"/>
    <property type="project" value="TreeGrafter"/>
</dbReference>
<protein>
    <recommendedName>
        <fullName evidence="1">Phosphate regulon transcriptional regulatory protein PhoB</fullName>
    </recommendedName>
</protein>
<reference evidence="12 13" key="1">
    <citation type="submission" date="2016-11" db="EMBL/GenBank/DDBJ databases">
        <title>Genomic analysis of Caldithrix abyssi and proposal of a novel bacterial phylum Caldithrichaeota.</title>
        <authorList>
            <person name="Kublanov I."/>
            <person name="Sigalova O."/>
            <person name="Gavrilov S."/>
            <person name="Lebedinsky A."/>
            <person name="Ivanova N."/>
            <person name="Daum C."/>
            <person name="Reddy T."/>
            <person name="Klenk H.P."/>
            <person name="Goker M."/>
            <person name="Reva O."/>
            <person name="Miroshnichenko M."/>
            <person name="Kyprides N."/>
            <person name="Woyke T."/>
            <person name="Gelfand M."/>
        </authorList>
    </citation>
    <scope>NUCLEOTIDE SEQUENCE [LARGE SCALE GENOMIC DNA]</scope>
    <source>
        <strain evidence="12 13">LF13</strain>
    </source>
</reference>
<dbReference type="Proteomes" id="UP000183868">
    <property type="component" value="Chromosome"/>
</dbReference>
<dbReference type="InterPro" id="IPR039420">
    <property type="entry name" value="WalR-like"/>
</dbReference>
<feature type="modified residue" description="4-aspartylphosphate" evidence="8">
    <location>
        <position position="85"/>
    </location>
</feature>
<feature type="domain" description="Response regulatory" evidence="10">
    <location>
        <begin position="36"/>
        <end position="150"/>
    </location>
</feature>
<dbReference type="InterPro" id="IPR001789">
    <property type="entry name" value="Sig_transdc_resp-reg_receiver"/>
</dbReference>
<evidence type="ECO:0000256" key="1">
    <source>
        <dbReference type="ARBA" id="ARBA00013332"/>
    </source>
</evidence>
<evidence type="ECO:0000259" key="11">
    <source>
        <dbReference type="PROSITE" id="PS51755"/>
    </source>
</evidence>
<evidence type="ECO:0000256" key="8">
    <source>
        <dbReference type="PROSITE-ProRule" id="PRU00169"/>
    </source>
</evidence>
<accession>A0A1J1CC08</accession>
<evidence type="ECO:0000256" key="4">
    <source>
        <dbReference type="ARBA" id="ARBA00023015"/>
    </source>
</evidence>
<name>A0A1J1CC08_CALAY</name>
<dbReference type="PANTHER" id="PTHR48111:SF73">
    <property type="entry name" value="ALKALINE PHOSPHATASE SYNTHESIS TRANSCRIPTIONAL REGULATORY PROTEIN PHOP"/>
    <property type="match status" value="1"/>
</dbReference>
<sequence>MPLANRSLFLLMGIKFLHKAFTIKKNEGATMGETNKILIIEDDPKIVNLLEIHLSDLGFMVETAIDGQSGLEKALENSYKMIVLDLMLPELDGIEVCRRIRQENRFTPILMLTARSEEFDKVLGLEIGADDYITKPFSVREFIARVKVILRRIEVEKEKNSDDKNQTLIELGNLLIDTEQHKVILDGRPLELTAKEFDLLVLFARHPGKIYNRETLLELVWGYHYEGYEHTVNSHINRLRNKIESDPTKPKFIKTLWGVGYRFEIPEEITS</sequence>
<dbReference type="InterPro" id="IPR036388">
    <property type="entry name" value="WH-like_DNA-bd_sf"/>
</dbReference>
<dbReference type="SMART" id="SM00862">
    <property type="entry name" value="Trans_reg_C"/>
    <property type="match status" value="1"/>
</dbReference>